<dbReference type="Proteomes" id="UP000076154">
    <property type="component" value="Unassembled WGS sequence"/>
</dbReference>
<keyword evidence="2" id="KW-1185">Reference proteome</keyword>
<organism evidence="1 2">
    <name type="scientific">Hypsizygus marmoreus</name>
    <name type="common">White beech mushroom</name>
    <name type="synonym">Agaricus marmoreus</name>
    <dbReference type="NCBI Taxonomy" id="39966"/>
    <lineage>
        <taxon>Eukaryota</taxon>
        <taxon>Fungi</taxon>
        <taxon>Dikarya</taxon>
        <taxon>Basidiomycota</taxon>
        <taxon>Agaricomycotina</taxon>
        <taxon>Agaricomycetes</taxon>
        <taxon>Agaricomycetidae</taxon>
        <taxon>Agaricales</taxon>
        <taxon>Tricholomatineae</taxon>
        <taxon>Lyophyllaceae</taxon>
        <taxon>Hypsizygus</taxon>
    </lineage>
</organism>
<sequence>MRLERLRFQLLTWFSPTDLASIPALTAYLEQAKV</sequence>
<evidence type="ECO:0000313" key="1">
    <source>
        <dbReference type="EMBL" id="RDB19778.1"/>
    </source>
</evidence>
<dbReference type="InParanoid" id="A0A369JD21"/>
<protein>
    <submittedName>
        <fullName evidence="1">Uncharacterized protein</fullName>
    </submittedName>
</protein>
<comment type="caution">
    <text evidence="1">The sequence shown here is derived from an EMBL/GenBank/DDBJ whole genome shotgun (WGS) entry which is preliminary data.</text>
</comment>
<accession>A0A369JD21</accession>
<gene>
    <name evidence="1" type="ORF">Hypma_013155</name>
</gene>
<dbReference type="EMBL" id="LUEZ02000074">
    <property type="protein sequence ID" value="RDB19778.1"/>
    <property type="molecule type" value="Genomic_DNA"/>
</dbReference>
<proteinExistence type="predicted"/>
<reference evidence="1" key="1">
    <citation type="submission" date="2018-04" db="EMBL/GenBank/DDBJ databases">
        <title>Whole genome sequencing of Hypsizygus marmoreus.</title>
        <authorList>
            <person name="Choi I.-G."/>
            <person name="Min B."/>
            <person name="Kim J.-G."/>
            <person name="Kim S."/>
            <person name="Oh Y.-L."/>
            <person name="Kong W.-S."/>
            <person name="Park H."/>
            <person name="Jeong J."/>
            <person name="Song E.-S."/>
        </authorList>
    </citation>
    <scope>NUCLEOTIDE SEQUENCE [LARGE SCALE GENOMIC DNA]</scope>
    <source>
        <strain evidence="1">51987-8</strain>
    </source>
</reference>
<dbReference type="AlphaFoldDB" id="A0A369JD21"/>
<name>A0A369JD21_HYPMA</name>
<evidence type="ECO:0000313" key="2">
    <source>
        <dbReference type="Proteomes" id="UP000076154"/>
    </source>
</evidence>